<accession>A0ACB7ZWF5</accession>
<proteinExistence type="predicted"/>
<evidence type="ECO:0000313" key="1">
    <source>
        <dbReference type="EMBL" id="KAH7905469.1"/>
    </source>
</evidence>
<protein>
    <submittedName>
        <fullName evidence="1">Quinon protein alcohol dehydrogenase-like superfamily</fullName>
    </submittedName>
</protein>
<dbReference type="EMBL" id="MU268184">
    <property type="protein sequence ID" value="KAH7905469.1"/>
    <property type="molecule type" value="Genomic_DNA"/>
</dbReference>
<comment type="caution">
    <text evidence="1">The sequence shown here is derived from an EMBL/GenBank/DDBJ whole genome shotgun (WGS) entry which is preliminary data.</text>
</comment>
<gene>
    <name evidence="1" type="ORF">BJ138DRAFT_758404</name>
</gene>
<keyword evidence="2" id="KW-1185">Reference proteome</keyword>
<name>A0ACB7ZWF5_9AGAM</name>
<evidence type="ECO:0000313" key="2">
    <source>
        <dbReference type="Proteomes" id="UP000790377"/>
    </source>
</evidence>
<organism evidence="1 2">
    <name type="scientific">Hygrophoropsis aurantiaca</name>
    <dbReference type="NCBI Taxonomy" id="72124"/>
    <lineage>
        <taxon>Eukaryota</taxon>
        <taxon>Fungi</taxon>
        <taxon>Dikarya</taxon>
        <taxon>Basidiomycota</taxon>
        <taxon>Agaricomycotina</taxon>
        <taxon>Agaricomycetes</taxon>
        <taxon>Agaricomycetidae</taxon>
        <taxon>Boletales</taxon>
        <taxon>Coniophorineae</taxon>
        <taxon>Hygrophoropsidaceae</taxon>
        <taxon>Hygrophoropsis</taxon>
    </lineage>
</organism>
<dbReference type="Proteomes" id="UP000790377">
    <property type="component" value="Unassembled WGS sequence"/>
</dbReference>
<sequence>MSTSTSLELEDPAPRLPTKVFEGHTSVLELVAYFRDGKRITFSGSKDNTVRIWNVESQKQNGESLVHDFPVHSMALSPDERRLVSGGRGVVLWDLEGRTVVWKKEVDETDGQHVAYSPDGRLISASHNEEIVLLDAETGEQIRQPLQLGGFVRCLAFSPDWTRIAAGSYNGNVQVFEVATGETVVGTFTAHTAGVMSLVYTPDGQQFVTASMDHSVRVWDAATGQEIGDLMLGHRGWVRQISCSRDGQRLASASTDSTVRVWDLKTRRQIVVPLRIQGNYDFYSVSWSPDGRSIIAGLLSGRICLWDVPPHDDHPVIPQAPAPTTNSPPVLNTSRPRINSISSSILNLPAGSSPTPSQSPEANTGPGEDDDQREYPTNESFDSVLDLPADGTQPAQKRKRRRRRRTLNSSLPIPAVPNTLAITAPESHAPQSQTTPPSKAIAADAPVDAQTSGSRFGQLTRSWIRRLTKSTLRRTRKPSFANVDDPLQARDNSKTTHAAQKSQGNAAEENTSEPRQVNNSRPRQRRQRHTRRNEETGMIAPAPMYDVSPLIPRIVLEYATRVIYDL</sequence>
<reference evidence="1" key="1">
    <citation type="journal article" date="2021" name="New Phytol.">
        <title>Evolutionary innovations through gain and loss of genes in the ectomycorrhizal Boletales.</title>
        <authorList>
            <person name="Wu G."/>
            <person name="Miyauchi S."/>
            <person name="Morin E."/>
            <person name="Kuo A."/>
            <person name="Drula E."/>
            <person name="Varga T."/>
            <person name="Kohler A."/>
            <person name="Feng B."/>
            <person name="Cao Y."/>
            <person name="Lipzen A."/>
            <person name="Daum C."/>
            <person name="Hundley H."/>
            <person name="Pangilinan J."/>
            <person name="Johnson J."/>
            <person name="Barry K."/>
            <person name="LaButti K."/>
            <person name="Ng V."/>
            <person name="Ahrendt S."/>
            <person name="Min B."/>
            <person name="Choi I.G."/>
            <person name="Park H."/>
            <person name="Plett J.M."/>
            <person name="Magnuson J."/>
            <person name="Spatafora J.W."/>
            <person name="Nagy L.G."/>
            <person name="Henrissat B."/>
            <person name="Grigoriev I.V."/>
            <person name="Yang Z.L."/>
            <person name="Xu J."/>
            <person name="Martin F.M."/>
        </authorList>
    </citation>
    <scope>NUCLEOTIDE SEQUENCE</scope>
    <source>
        <strain evidence="1">ATCC 28755</strain>
    </source>
</reference>